<protein>
    <submittedName>
        <fullName evidence="2">Lamin tail domain-containing protein</fullName>
    </submittedName>
</protein>
<proteinExistence type="predicted"/>
<dbReference type="Pfam" id="PF00932">
    <property type="entry name" value="LTD"/>
    <property type="match status" value="1"/>
</dbReference>
<dbReference type="InterPro" id="IPR001322">
    <property type="entry name" value="Lamin_tail_dom"/>
</dbReference>
<dbReference type="Gene3D" id="2.60.40.1260">
    <property type="entry name" value="Lamin Tail domain"/>
    <property type="match status" value="1"/>
</dbReference>
<dbReference type="EMBL" id="DRDR01000024">
    <property type="protein sequence ID" value="HDL59923.1"/>
    <property type="molecule type" value="Genomic_DNA"/>
</dbReference>
<gene>
    <name evidence="2" type="ORF">ENH14_00545</name>
</gene>
<dbReference type="AlphaFoldDB" id="A0A7V0LTF2"/>
<reference evidence="2" key="1">
    <citation type="journal article" date="2020" name="mSystems">
        <title>Genome- and Community-Level Interaction Insights into Carbon Utilization and Element Cycling Functions of Hydrothermarchaeota in Hydrothermal Sediment.</title>
        <authorList>
            <person name="Zhou Z."/>
            <person name="Liu Y."/>
            <person name="Xu W."/>
            <person name="Pan J."/>
            <person name="Luo Z.H."/>
            <person name="Li M."/>
        </authorList>
    </citation>
    <scope>NUCLEOTIDE SEQUENCE [LARGE SCALE GENOMIC DNA]</scope>
    <source>
        <strain evidence="2">HyVt-28</strain>
    </source>
</reference>
<organism evidence="2">
    <name type="scientific">candidate division WOR-3 bacterium</name>
    <dbReference type="NCBI Taxonomy" id="2052148"/>
    <lineage>
        <taxon>Bacteria</taxon>
        <taxon>Bacteria division WOR-3</taxon>
    </lineage>
</organism>
<evidence type="ECO:0000259" key="1">
    <source>
        <dbReference type="Pfam" id="PF00932"/>
    </source>
</evidence>
<feature type="domain" description="LTD" evidence="1">
    <location>
        <begin position="13"/>
        <end position="64"/>
    </location>
</feature>
<name>A0A7V0LTF2_UNCW3</name>
<evidence type="ECO:0000313" key="2">
    <source>
        <dbReference type="EMBL" id="HDL59923.1"/>
    </source>
</evidence>
<dbReference type="InterPro" id="IPR036415">
    <property type="entry name" value="Lamin_tail_dom_sf"/>
</dbReference>
<sequence>MNLWILAILAVPVINEVMSNPKGQESGSLSPGDRNEFIEIYNSGDDTLDLSGFKIRDNQEEDTLLAFPDEIKNYFP</sequence>
<dbReference type="SUPFAM" id="SSF74853">
    <property type="entry name" value="Lamin A/C globular tail domain"/>
    <property type="match status" value="1"/>
</dbReference>
<comment type="caution">
    <text evidence="2">The sequence shown here is derived from an EMBL/GenBank/DDBJ whole genome shotgun (WGS) entry which is preliminary data.</text>
</comment>
<accession>A0A7V0LTF2</accession>
<feature type="non-terminal residue" evidence="2">
    <location>
        <position position="76"/>
    </location>
</feature>
<dbReference type="Proteomes" id="UP000886381">
    <property type="component" value="Unassembled WGS sequence"/>
</dbReference>